<organism evidence="6 7">
    <name type="scientific">Lophiotrema nucula</name>
    <dbReference type="NCBI Taxonomy" id="690887"/>
    <lineage>
        <taxon>Eukaryota</taxon>
        <taxon>Fungi</taxon>
        <taxon>Dikarya</taxon>
        <taxon>Ascomycota</taxon>
        <taxon>Pezizomycotina</taxon>
        <taxon>Dothideomycetes</taxon>
        <taxon>Pleosporomycetidae</taxon>
        <taxon>Pleosporales</taxon>
        <taxon>Lophiotremataceae</taxon>
        <taxon>Lophiotrema</taxon>
    </lineage>
</organism>
<gene>
    <name evidence="6" type="ORF">BDV96DRAFT_566805</name>
</gene>
<evidence type="ECO:0000313" key="6">
    <source>
        <dbReference type="EMBL" id="KAF2120169.1"/>
    </source>
</evidence>
<accession>A0A6A5ZLC4</accession>
<keyword evidence="7" id="KW-1185">Reference proteome</keyword>
<dbReference type="EMBL" id="ML977314">
    <property type="protein sequence ID" value="KAF2120169.1"/>
    <property type="molecule type" value="Genomic_DNA"/>
</dbReference>
<protein>
    <submittedName>
        <fullName evidence="6">Uncharacterized protein</fullName>
    </submittedName>
</protein>
<evidence type="ECO:0000313" key="7">
    <source>
        <dbReference type="Proteomes" id="UP000799770"/>
    </source>
</evidence>
<evidence type="ECO:0000256" key="1">
    <source>
        <dbReference type="ARBA" id="ARBA00004141"/>
    </source>
</evidence>
<feature type="transmembrane region" description="Helical" evidence="5">
    <location>
        <begin position="51"/>
        <end position="71"/>
    </location>
</feature>
<comment type="subcellular location">
    <subcellularLocation>
        <location evidence="1">Membrane</location>
        <topology evidence="1">Multi-pass membrane protein</topology>
    </subcellularLocation>
</comment>
<evidence type="ECO:0000256" key="3">
    <source>
        <dbReference type="ARBA" id="ARBA00022989"/>
    </source>
</evidence>
<dbReference type="GO" id="GO:0046873">
    <property type="term" value="F:metal ion transmembrane transporter activity"/>
    <property type="evidence" value="ECO:0007669"/>
    <property type="project" value="InterPro"/>
</dbReference>
<evidence type="ECO:0000256" key="4">
    <source>
        <dbReference type="ARBA" id="ARBA00023136"/>
    </source>
</evidence>
<dbReference type="Gene3D" id="1.20.58.340">
    <property type="entry name" value="Magnesium transport protein CorA, transmembrane region"/>
    <property type="match status" value="1"/>
</dbReference>
<keyword evidence="2 5" id="KW-0812">Transmembrane</keyword>
<dbReference type="Proteomes" id="UP000799770">
    <property type="component" value="Unassembled WGS sequence"/>
</dbReference>
<proteinExistence type="predicted"/>
<dbReference type="SUPFAM" id="SSF144083">
    <property type="entry name" value="Magnesium transport protein CorA, transmembrane region"/>
    <property type="match status" value="1"/>
</dbReference>
<dbReference type="InterPro" id="IPR002523">
    <property type="entry name" value="MgTranspt_CorA/ZnTranspt_ZntB"/>
</dbReference>
<keyword evidence="3 5" id="KW-1133">Transmembrane helix</keyword>
<dbReference type="AlphaFoldDB" id="A0A6A5ZLC4"/>
<dbReference type="Pfam" id="PF01544">
    <property type="entry name" value="CorA"/>
    <property type="match status" value="1"/>
</dbReference>
<sequence>MASKREASSMKILAAVTTVFLPGAFVATLFSMNMFDWFAGDGDSVVSGRFWIYWSITVPLTLMTVGIWVCFEFWTVK</sequence>
<feature type="transmembrane region" description="Helical" evidence="5">
    <location>
        <begin position="12"/>
        <end position="31"/>
    </location>
</feature>
<dbReference type="GO" id="GO:0016020">
    <property type="term" value="C:membrane"/>
    <property type="evidence" value="ECO:0007669"/>
    <property type="project" value="UniProtKB-SubCell"/>
</dbReference>
<dbReference type="OrthoDB" id="2830640at2759"/>
<dbReference type="InterPro" id="IPR045863">
    <property type="entry name" value="CorA_TM1_TM2"/>
</dbReference>
<keyword evidence="4 5" id="KW-0472">Membrane</keyword>
<evidence type="ECO:0000256" key="5">
    <source>
        <dbReference type="SAM" id="Phobius"/>
    </source>
</evidence>
<reference evidence="6" key="1">
    <citation type="journal article" date="2020" name="Stud. Mycol.">
        <title>101 Dothideomycetes genomes: a test case for predicting lifestyles and emergence of pathogens.</title>
        <authorList>
            <person name="Haridas S."/>
            <person name="Albert R."/>
            <person name="Binder M."/>
            <person name="Bloem J."/>
            <person name="Labutti K."/>
            <person name="Salamov A."/>
            <person name="Andreopoulos B."/>
            <person name="Baker S."/>
            <person name="Barry K."/>
            <person name="Bills G."/>
            <person name="Bluhm B."/>
            <person name="Cannon C."/>
            <person name="Castanera R."/>
            <person name="Culley D."/>
            <person name="Daum C."/>
            <person name="Ezra D."/>
            <person name="Gonzalez J."/>
            <person name="Henrissat B."/>
            <person name="Kuo A."/>
            <person name="Liang C."/>
            <person name="Lipzen A."/>
            <person name="Lutzoni F."/>
            <person name="Magnuson J."/>
            <person name="Mondo S."/>
            <person name="Nolan M."/>
            <person name="Ohm R."/>
            <person name="Pangilinan J."/>
            <person name="Park H.-J."/>
            <person name="Ramirez L."/>
            <person name="Alfaro M."/>
            <person name="Sun H."/>
            <person name="Tritt A."/>
            <person name="Yoshinaga Y."/>
            <person name="Zwiers L.-H."/>
            <person name="Turgeon B."/>
            <person name="Goodwin S."/>
            <person name="Spatafora J."/>
            <person name="Crous P."/>
            <person name="Grigoriev I."/>
        </authorList>
    </citation>
    <scope>NUCLEOTIDE SEQUENCE</scope>
    <source>
        <strain evidence="6">CBS 627.86</strain>
    </source>
</reference>
<name>A0A6A5ZLC4_9PLEO</name>
<evidence type="ECO:0000256" key="2">
    <source>
        <dbReference type="ARBA" id="ARBA00022692"/>
    </source>
</evidence>